<dbReference type="EMBL" id="JBHFNT010000075">
    <property type="protein sequence ID" value="MFB2834882.1"/>
    <property type="molecule type" value="Genomic_DNA"/>
</dbReference>
<dbReference type="Pfam" id="PF08402">
    <property type="entry name" value="TOBE_2"/>
    <property type="match status" value="1"/>
</dbReference>
<evidence type="ECO:0000256" key="2">
    <source>
        <dbReference type="ARBA" id="ARBA00022448"/>
    </source>
</evidence>
<evidence type="ECO:0000313" key="11">
    <source>
        <dbReference type="EMBL" id="MFB2834882.1"/>
    </source>
</evidence>
<evidence type="ECO:0000256" key="8">
    <source>
        <dbReference type="ARBA" id="ARBA00023136"/>
    </source>
</evidence>
<sequence length="419" mass="45993">MTYSSDDVTTDPRTVSQPVGAIHELPLQVGDLREERPEPYLQIENIHKTFGQFVALRDIYLDVYPGEFVCLLGPSGCGKTTLLRIIAGLEQQTSGRIFQGGKDVSRLPPAKRDFGIVFQSYALFPNLSAAQNIAYGLQNAKRPKQEIAARVEELLEMVGLQGFGSKYPAQMSGGQQQRIALARALALSPGLLLLDEPLSALDAKVRVKLRTEITQLQKRLGVTAIMVTHDQAEALAMGDRIVVMDKGYIAQVGTPRSIYQCPNTPFVANFIGVMNFLPGVVLTTESMRCGNLQLQTPPFDFPANTPISVAIRPEDIRVLHPDDDLTNLPNVVTAEIEGIEFLGSVYQIVLRPKEGVRGQGLGDRENAVPQPLTPNPHSQERLTCEVSIHEARDLDLAPNTSLQIQLPPDFIRVFPAEPS</sequence>
<evidence type="ECO:0000313" key="12">
    <source>
        <dbReference type="Proteomes" id="UP001576780"/>
    </source>
</evidence>
<dbReference type="Gene3D" id="2.40.50.100">
    <property type="match status" value="1"/>
</dbReference>
<dbReference type="InterPro" id="IPR013611">
    <property type="entry name" value="Transp-assoc_OB_typ2"/>
</dbReference>
<proteinExistence type="predicted"/>
<dbReference type="Gene3D" id="3.40.50.300">
    <property type="entry name" value="P-loop containing nucleotide triphosphate hydrolases"/>
    <property type="match status" value="1"/>
</dbReference>
<dbReference type="InterPro" id="IPR008995">
    <property type="entry name" value="Mo/tungstate-bd_C_term_dom"/>
</dbReference>
<dbReference type="SMART" id="SM00382">
    <property type="entry name" value="AAA"/>
    <property type="match status" value="1"/>
</dbReference>
<dbReference type="SUPFAM" id="SSF50331">
    <property type="entry name" value="MOP-like"/>
    <property type="match status" value="1"/>
</dbReference>
<dbReference type="InterPro" id="IPR003593">
    <property type="entry name" value="AAA+_ATPase"/>
</dbReference>
<dbReference type="NCBIfam" id="TIGR03265">
    <property type="entry name" value="PhnT2"/>
    <property type="match status" value="1"/>
</dbReference>
<keyword evidence="6 11" id="KW-0067">ATP-binding</keyword>
<gene>
    <name evidence="11" type="ORF">ACE1CA_10155</name>
</gene>
<keyword evidence="2" id="KW-0813">Transport</keyword>
<organism evidence="11 12">
    <name type="scientific">Floridaenema evergladense BLCC-F167</name>
    <dbReference type="NCBI Taxonomy" id="3153639"/>
    <lineage>
        <taxon>Bacteria</taxon>
        <taxon>Bacillati</taxon>
        <taxon>Cyanobacteriota</taxon>
        <taxon>Cyanophyceae</taxon>
        <taxon>Oscillatoriophycideae</taxon>
        <taxon>Aerosakkonematales</taxon>
        <taxon>Aerosakkonemataceae</taxon>
        <taxon>Floridanema</taxon>
        <taxon>Floridanema evergladense</taxon>
    </lineage>
</organism>
<keyword evidence="5" id="KW-0547">Nucleotide-binding</keyword>
<dbReference type="PANTHER" id="PTHR42781:SF5">
    <property type="entry name" value="PUTRESCINE TRANSPORT ATP-BINDING PROTEIN POTG"/>
    <property type="match status" value="1"/>
</dbReference>
<keyword evidence="4" id="KW-0997">Cell inner membrane</keyword>
<dbReference type="InterPro" id="IPR003439">
    <property type="entry name" value="ABC_transporter-like_ATP-bd"/>
</dbReference>
<dbReference type="GO" id="GO:0005524">
    <property type="term" value="F:ATP binding"/>
    <property type="evidence" value="ECO:0007669"/>
    <property type="project" value="UniProtKB-KW"/>
</dbReference>
<evidence type="ECO:0000259" key="10">
    <source>
        <dbReference type="PROSITE" id="PS50893"/>
    </source>
</evidence>
<evidence type="ECO:0000256" key="5">
    <source>
        <dbReference type="ARBA" id="ARBA00022741"/>
    </source>
</evidence>
<evidence type="ECO:0000256" key="3">
    <source>
        <dbReference type="ARBA" id="ARBA00022475"/>
    </source>
</evidence>
<dbReference type="SUPFAM" id="SSF52540">
    <property type="entry name" value="P-loop containing nucleoside triphosphate hydrolases"/>
    <property type="match status" value="1"/>
</dbReference>
<dbReference type="InterPro" id="IPR017666">
    <property type="entry name" value="AminoethylPonate_ABC_PhnT2"/>
</dbReference>
<feature type="region of interest" description="Disordered" evidence="9">
    <location>
        <begin position="358"/>
        <end position="379"/>
    </location>
</feature>
<comment type="subcellular location">
    <subcellularLocation>
        <location evidence="1">Cell inner membrane</location>
        <topology evidence="1">Peripheral membrane protein</topology>
    </subcellularLocation>
</comment>
<dbReference type="PROSITE" id="PS50893">
    <property type="entry name" value="ABC_TRANSPORTER_2"/>
    <property type="match status" value="1"/>
</dbReference>
<dbReference type="Proteomes" id="UP001576780">
    <property type="component" value="Unassembled WGS sequence"/>
</dbReference>
<dbReference type="InterPro" id="IPR027417">
    <property type="entry name" value="P-loop_NTPase"/>
</dbReference>
<evidence type="ECO:0000256" key="6">
    <source>
        <dbReference type="ARBA" id="ARBA00022840"/>
    </source>
</evidence>
<protein>
    <submittedName>
        <fullName evidence="11">2-aminoethylphosphonate ABC transporter ATP-binding protein</fullName>
    </submittedName>
</protein>
<keyword evidence="7" id="KW-1278">Translocase</keyword>
<comment type="caution">
    <text evidence="11">The sequence shown here is derived from an EMBL/GenBank/DDBJ whole genome shotgun (WGS) entry which is preliminary data.</text>
</comment>
<dbReference type="InterPro" id="IPR050093">
    <property type="entry name" value="ABC_SmlMolc_Importer"/>
</dbReference>
<feature type="domain" description="ABC transporter" evidence="10">
    <location>
        <begin position="41"/>
        <end position="271"/>
    </location>
</feature>
<evidence type="ECO:0000256" key="1">
    <source>
        <dbReference type="ARBA" id="ARBA00004417"/>
    </source>
</evidence>
<keyword evidence="12" id="KW-1185">Reference proteome</keyword>
<reference evidence="11 12" key="1">
    <citation type="submission" date="2024-09" db="EMBL/GenBank/DDBJ databases">
        <title>Floridaenema gen nov. (Aerosakkonemataceae, Aerosakkonematales ord. nov., Cyanobacteria) from benthic tropical and subtropical fresh waters, with the description of four new species.</title>
        <authorList>
            <person name="Moretto J.A."/>
            <person name="Berthold D.E."/>
            <person name="Lefler F.W."/>
            <person name="Huang I.-S."/>
            <person name="Laughinghouse H. IV."/>
        </authorList>
    </citation>
    <scope>NUCLEOTIDE SEQUENCE [LARGE SCALE GENOMIC DNA]</scope>
    <source>
        <strain evidence="11 12">BLCC-F167</strain>
    </source>
</reference>
<evidence type="ECO:0000256" key="9">
    <source>
        <dbReference type="SAM" id="MobiDB-lite"/>
    </source>
</evidence>
<evidence type="ECO:0000256" key="7">
    <source>
        <dbReference type="ARBA" id="ARBA00022967"/>
    </source>
</evidence>
<dbReference type="Pfam" id="PF00005">
    <property type="entry name" value="ABC_tran"/>
    <property type="match status" value="1"/>
</dbReference>
<dbReference type="PROSITE" id="PS00211">
    <property type="entry name" value="ABC_TRANSPORTER_1"/>
    <property type="match status" value="1"/>
</dbReference>
<keyword evidence="3" id="KW-1003">Cell membrane</keyword>
<dbReference type="InterPro" id="IPR017871">
    <property type="entry name" value="ABC_transporter-like_CS"/>
</dbReference>
<accession>A0ABV4WII8</accession>
<dbReference type="PANTHER" id="PTHR42781">
    <property type="entry name" value="SPERMIDINE/PUTRESCINE IMPORT ATP-BINDING PROTEIN POTA"/>
    <property type="match status" value="1"/>
</dbReference>
<keyword evidence="8" id="KW-0472">Membrane</keyword>
<evidence type="ECO:0000256" key="4">
    <source>
        <dbReference type="ARBA" id="ARBA00022519"/>
    </source>
</evidence>
<dbReference type="RefSeq" id="WP_413277311.1">
    <property type="nucleotide sequence ID" value="NZ_JBHFNT010000075.1"/>
</dbReference>
<name>A0ABV4WII8_9CYAN</name>